<protein>
    <submittedName>
        <fullName evidence="1">Uncharacterized protein</fullName>
    </submittedName>
</protein>
<reference evidence="1" key="1">
    <citation type="submission" date="2013-11" db="EMBL/GenBank/DDBJ databases">
        <title>Genome sequence of the fusiform rust pathogen reveals effectors for host alternation and coevolution with pine.</title>
        <authorList>
            <consortium name="DOE Joint Genome Institute"/>
            <person name="Smith K."/>
            <person name="Pendleton A."/>
            <person name="Kubisiak T."/>
            <person name="Anderson C."/>
            <person name="Salamov A."/>
            <person name="Aerts A."/>
            <person name="Riley R."/>
            <person name="Clum A."/>
            <person name="Lindquist E."/>
            <person name="Ence D."/>
            <person name="Campbell M."/>
            <person name="Kronenberg Z."/>
            <person name="Feau N."/>
            <person name="Dhillon B."/>
            <person name="Hamelin R."/>
            <person name="Burleigh J."/>
            <person name="Smith J."/>
            <person name="Yandell M."/>
            <person name="Nelson C."/>
            <person name="Grigoriev I."/>
            <person name="Davis J."/>
        </authorList>
    </citation>
    <scope>NUCLEOTIDE SEQUENCE</scope>
    <source>
        <strain evidence="1">G11</strain>
    </source>
</reference>
<dbReference type="EMBL" id="MU167429">
    <property type="protein sequence ID" value="KAG0140654.1"/>
    <property type="molecule type" value="Genomic_DNA"/>
</dbReference>
<organism evidence="1 2">
    <name type="scientific">Cronartium quercuum f. sp. fusiforme G11</name>
    <dbReference type="NCBI Taxonomy" id="708437"/>
    <lineage>
        <taxon>Eukaryota</taxon>
        <taxon>Fungi</taxon>
        <taxon>Dikarya</taxon>
        <taxon>Basidiomycota</taxon>
        <taxon>Pucciniomycotina</taxon>
        <taxon>Pucciniomycetes</taxon>
        <taxon>Pucciniales</taxon>
        <taxon>Coleosporiaceae</taxon>
        <taxon>Cronartium</taxon>
    </lineage>
</organism>
<proteinExistence type="predicted"/>
<accession>A0A9P6N6T3</accession>
<evidence type="ECO:0000313" key="2">
    <source>
        <dbReference type="Proteomes" id="UP000886653"/>
    </source>
</evidence>
<name>A0A9P6N6T3_9BASI</name>
<dbReference type="AlphaFoldDB" id="A0A9P6N6T3"/>
<sequence>MFMKKSNARTTTYFKGVHGKVADWLTSAVTSETARSSEIERDPLSTTIPGCTGTSVRLRWVDLYSVQRWDLNWVMYYGGQQWLHSRLSKVPILGFSGGHVADFWIFPLFA</sequence>
<keyword evidence="2" id="KW-1185">Reference proteome</keyword>
<dbReference type="Proteomes" id="UP000886653">
    <property type="component" value="Unassembled WGS sequence"/>
</dbReference>
<comment type="caution">
    <text evidence="1">The sequence shown here is derived from an EMBL/GenBank/DDBJ whole genome shotgun (WGS) entry which is preliminary data.</text>
</comment>
<gene>
    <name evidence="1" type="ORF">CROQUDRAFT_99844</name>
</gene>
<evidence type="ECO:0000313" key="1">
    <source>
        <dbReference type="EMBL" id="KAG0140654.1"/>
    </source>
</evidence>